<comment type="caution">
    <text evidence="3">The sequence shown here is derived from an EMBL/GenBank/DDBJ whole genome shotgun (WGS) entry which is preliminary data.</text>
</comment>
<feature type="compositionally biased region" description="Basic and acidic residues" evidence="1">
    <location>
        <begin position="531"/>
        <end position="540"/>
    </location>
</feature>
<evidence type="ECO:0000256" key="1">
    <source>
        <dbReference type="SAM" id="MobiDB-lite"/>
    </source>
</evidence>
<dbReference type="InterPro" id="IPR001539">
    <property type="entry name" value="Peptidase_U32"/>
</dbReference>
<evidence type="ECO:0000313" key="4">
    <source>
        <dbReference type="Proteomes" id="UP000289166"/>
    </source>
</evidence>
<dbReference type="EMBL" id="RLII01000007">
    <property type="protein sequence ID" value="RXE59311.1"/>
    <property type="molecule type" value="Genomic_DNA"/>
</dbReference>
<name>A0A4Q0I4W5_9FIRM</name>
<gene>
    <name evidence="3" type="ORF">EFD62_08050</name>
</gene>
<dbReference type="AlphaFoldDB" id="A0A4Q0I4W5"/>
<feature type="region of interest" description="Disordered" evidence="1">
    <location>
        <begin position="524"/>
        <end position="545"/>
    </location>
</feature>
<protein>
    <submittedName>
        <fullName evidence="3">U32 family peptidase</fullName>
    </submittedName>
</protein>
<dbReference type="Proteomes" id="UP000289166">
    <property type="component" value="Unassembled WGS sequence"/>
</dbReference>
<sequence length="837" mass="93907">MIGDFKPELLAPCGDWEAFMAAVENGADAVYMGGRLFNARQFASNFDEGKFKEAIHYAHARDVSVYQTMNTLINDNEMKEALRALEQSYLAGIDGVIVQDIGLANLIRKLYPDLPLHASTQMTIYNLEGVRLMEELGFKRAVLARELSLEEIENISKNTPLEIEVFIHGALCVCYSGQCLMSSIIGGRSGNRGKCAQPCRLPYQLLGSGEESDPSERKSDRGYFLSPKDLCSVEVLDKLINAGVKSLKIEGRMKSAEYVATVVRVYRKYLDRLLKEPDDYGASIEDSDIRDLTQIFNRGGLSKGYLEGKAGRDMMSFEKPKNWGIYLGRVISYDKVSETAKIKLEESLSLGDGIEVWNNEDESPGTIVTAIRVNGKAVTEAKVHQVAEVRSIKGRISKGNKVYRTSEKKLNTFARESFTGKSIRKIPIEGRLSVISGKPVSITVKDYAGNVVEIESEYIPEQALTSPLTEERAIKQAAKTGQTPFEFSKLSADVDKDLSVPVSEINTLRRRALEQLEIKRSDRYSHRKRSNLQEKSEDMLHFPGNSRNREKDLKISACFYKDIDGVEYGSLGADRLYLPFSMLMKEKEEGILRLKGNGELFVFIPPITRGNYDELIKSRLDSIVKMGVDGILLGNPGSVEYARAFPDIRVMGDYSLNIFNSISIKALRDMGFDGASLSPELNLNQIKDLEKFPEFTEEVLVYGRIPLMTSEYCPVGSIKGNFGRNSRCNLACKDKNFHLVDRLNMKFPVLCDRIDCRSMIFNAKVLLLSDSIDRIRASGVDMIRLNFTDESPDEIKDIVQMHRKLVNGGQKTLDSYKQLIGKIKDRGFTKGHFTRGV</sequence>
<organism evidence="3 4">
    <name type="scientific">Acetivibrio mesophilus</name>
    <dbReference type="NCBI Taxonomy" id="2487273"/>
    <lineage>
        <taxon>Bacteria</taxon>
        <taxon>Bacillati</taxon>
        <taxon>Bacillota</taxon>
        <taxon>Clostridia</taxon>
        <taxon>Eubacteriales</taxon>
        <taxon>Oscillospiraceae</taxon>
        <taxon>Acetivibrio</taxon>
    </lineage>
</organism>
<proteinExistence type="predicted"/>
<dbReference type="Pfam" id="PF12392">
    <property type="entry name" value="DUF3656"/>
    <property type="match status" value="1"/>
</dbReference>
<dbReference type="PANTHER" id="PTHR30217:SF10">
    <property type="entry name" value="23S RRNA 5-HYDROXYCYTIDINE C2501 SYNTHASE"/>
    <property type="match status" value="1"/>
</dbReference>
<keyword evidence="4" id="KW-1185">Reference proteome</keyword>
<accession>A0A4Q0I4W5</accession>
<dbReference type="RefSeq" id="WP_128705949.1">
    <property type="nucleotide sequence ID" value="NZ_RLII01000007.1"/>
</dbReference>
<dbReference type="InterPro" id="IPR051454">
    <property type="entry name" value="RNA/ubiquinone_mod_enzymes"/>
</dbReference>
<dbReference type="PROSITE" id="PS01276">
    <property type="entry name" value="PEPTIDASE_U32"/>
    <property type="match status" value="1"/>
</dbReference>
<dbReference type="PANTHER" id="PTHR30217">
    <property type="entry name" value="PEPTIDASE U32 FAMILY"/>
    <property type="match status" value="1"/>
</dbReference>
<reference evidence="4" key="1">
    <citation type="submission" date="2018-11" db="EMBL/GenBank/DDBJ databases">
        <title>Genome sequencing of a novel mesophilic and cellulolytic organism within the genus Hungateiclostridium.</title>
        <authorList>
            <person name="Rettenmaier R."/>
            <person name="Liebl W."/>
            <person name="Zverlov V."/>
        </authorList>
    </citation>
    <scope>NUCLEOTIDE SEQUENCE [LARGE SCALE GENOMIC DNA]</scope>
    <source>
        <strain evidence="4">N2K1</strain>
    </source>
</reference>
<feature type="domain" description="Peptidase U32 collagenase" evidence="2">
    <location>
        <begin position="402"/>
        <end position="520"/>
    </location>
</feature>
<dbReference type="InterPro" id="IPR020988">
    <property type="entry name" value="Pept_U32_collagenase"/>
</dbReference>
<evidence type="ECO:0000313" key="3">
    <source>
        <dbReference type="EMBL" id="RXE59311.1"/>
    </source>
</evidence>
<evidence type="ECO:0000259" key="2">
    <source>
        <dbReference type="Pfam" id="PF12392"/>
    </source>
</evidence>
<dbReference type="OrthoDB" id="9807498at2"/>
<dbReference type="Pfam" id="PF01136">
    <property type="entry name" value="Peptidase_U32"/>
    <property type="match status" value="2"/>
</dbReference>